<evidence type="ECO:0000313" key="3">
    <source>
        <dbReference type="EMBL" id="MBB6556584.1"/>
    </source>
</evidence>
<comment type="caution">
    <text evidence="3">The sequence shown here is derived from an EMBL/GenBank/DDBJ whole genome shotgun (WGS) entry which is preliminary data.</text>
</comment>
<dbReference type="EMBL" id="JACHMI010000001">
    <property type="protein sequence ID" value="MBB6556584.1"/>
    <property type="molecule type" value="Genomic_DNA"/>
</dbReference>
<dbReference type="AlphaFoldDB" id="A0A7X0P798"/>
<gene>
    <name evidence="3" type="ORF">HD593_011379</name>
</gene>
<dbReference type="Proteomes" id="UP000565579">
    <property type="component" value="Unassembled WGS sequence"/>
</dbReference>
<sequence length="246" mass="26833">MPTLEDEVRRLMADETARLRAAPDLLERVVRAHRDRRRRVRTAAVTASVIASVAVVAAPVVYLTAGSAPPAGERATTSAVPEPPPIDDTPPVRTEPETLGDLGDGREFGHVRVGYLPERLRWSTWSIDNGDSYSTSWNHKGDDEGTYQVQIFVHEDAAVQELGDRLQIHRDEGEGEDVTVGDRSGYLVVTNVGEDGMAGTPTLFLKLADTQWAEIIFSPVYAKEFSGPEAVTAELRKIAAGLTSTR</sequence>
<keyword evidence="2" id="KW-1133">Transmembrane helix</keyword>
<keyword evidence="2" id="KW-0812">Transmembrane</keyword>
<feature type="region of interest" description="Disordered" evidence="1">
    <location>
        <begin position="66"/>
        <end position="104"/>
    </location>
</feature>
<accession>A0A7X0P798</accession>
<reference evidence="3 4" key="1">
    <citation type="submission" date="2020-08" db="EMBL/GenBank/DDBJ databases">
        <title>Sequencing the genomes of 1000 actinobacteria strains.</title>
        <authorList>
            <person name="Klenk H.-P."/>
        </authorList>
    </citation>
    <scope>NUCLEOTIDE SEQUENCE [LARGE SCALE GENOMIC DNA]</scope>
    <source>
        <strain evidence="3 4">DSM 43768</strain>
    </source>
</reference>
<evidence type="ECO:0000256" key="2">
    <source>
        <dbReference type="SAM" id="Phobius"/>
    </source>
</evidence>
<feature type="transmembrane region" description="Helical" evidence="2">
    <location>
        <begin position="43"/>
        <end position="65"/>
    </location>
</feature>
<dbReference type="RefSeq" id="WP_185110997.1">
    <property type="nucleotide sequence ID" value="NZ_JACHMI010000001.1"/>
</dbReference>
<keyword evidence="4" id="KW-1185">Reference proteome</keyword>
<evidence type="ECO:0000256" key="1">
    <source>
        <dbReference type="SAM" id="MobiDB-lite"/>
    </source>
</evidence>
<organism evidence="3 4">
    <name type="scientific">Nonomuraea rubra</name>
    <dbReference type="NCBI Taxonomy" id="46180"/>
    <lineage>
        <taxon>Bacteria</taxon>
        <taxon>Bacillati</taxon>
        <taxon>Actinomycetota</taxon>
        <taxon>Actinomycetes</taxon>
        <taxon>Streptosporangiales</taxon>
        <taxon>Streptosporangiaceae</taxon>
        <taxon>Nonomuraea</taxon>
    </lineage>
</organism>
<protein>
    <submittedName>
        <fullName evidence="3">Uncharacterized protein</fullName>
    </submittedName>
</protein>
<proteinExistence type="predicted"/>
<name>A0A7X0P798_9ACTN</name>
<evidence type="ECO:0000313" key="4">
    <source>
        <dbReference type="Proteomes" id="UP000565579"/>
    </source>
</evidence>
<keyword evidence="2" id="KW-0472">Membrane</keyword>